<dbReference type="AlphaFoldDB" id="A0A1G7LQY9"/>
<dbReference type="EMBL" id="FNBD01000020">
    <property type="protein sequence ID" value="SDF51764.1"/>
    <property type="molecule type" value="Genomic_DNA"/>
</dbReference>
<name>A0A1G7LQY9_9FLAO</name>
<dbReference type="Proteomes" id="UP000182114">
    <property type="component" value="Unassembled WGS sequence"/>
</dbReference>
<sequence>MLVDLKVSIASKTQSELKKFFGFGEHNKIYIDGYLLENKNYRIALTGITEIEIIEPDKANGLKNKALNIWTLSKNERYSEETH</sequence>
<evidence type="ECO:0000313" key="2">
    <source>
        <dbReference type="Proteomes" id="UP000182114"/>
    </source>
</evidence>
<keyword evidence="2" id="KW-1185">Reference proteome</keyword>
<organism evidence="1 2">
    <name type="scientific">Cellulophaga baltica</name>
    <dbReference type="NCBI Taxonomy" id="76594"/>
    <lineage>
        <taxon>Bacteria</taxon>
        <taxon>Pseudomonadati</taxon>
        <taxon>Bacteroidota</taxon>
        <taxon>Flavobacteriia</taxon>
        <taxon>Flavobacteriales</taxon>
        <taxon>Flavobacteriaceae</taxon>
        <taxon>Cellulophaga</taxon>
    </lineage>
</organism>
<gene>
    <name evidence="1" type="ORF">SAMN04487992_12030</name>
</gene>
<accession>A0A1G7LQY9</accession>
<protein>
    <submittedName>
        <fullName evidence="1">Uncharacterized protein</fullName>
    </submittedName>
</protein>
<proteinExistence type="predicted"/>
<evidence type="ECO:0000313" key="1">
    <source>
        <dbReference type="EMBL" id="SDF51764.1"/>
    </source>
</evidence>
<reference evidence="2" key="1">
    <citation type="submission" date="2016-10" db="EMBL/GenBank/DDBJ databases">
        <authorList>
            <person name="Varghese N."/>
            <person name="Submissions S."/>
        </authorList>
    </citation>
    <scope>NUCLEOTIDE SEQUENCE [LARGE SCALE GENOMIC DNA]</scope>
    <source>
        <strain evidence="2">DSM 24729</strain>
    </source>
</reference>